<dbReference type="PROSITE" id="PS50404">
    <property type="entry name" value="GST_NTER"/>
    <property type="match status" value="1"/>
</dbReference>
<dbReference type="GO" id="GO:0005509">
    <property type="term" value="F:calcium ion binding"/>
    <property type="evidence" value="ECO:0007669"/>
    <property type="project" value="InterPro"/>
</dbReference>
<dbReference type="PROSITE" id="PS50222">
    <property type="entry name" value="EF_HAND_2"/>
    <property type="match status" value="1"/>
</dbReference>
<dbReference type="PROSITE" id="PS50405">
    <property type="entry name" value="GST_CTER"/>
    <property type="match status" value="1"/>
</dbReference>
<dbReference type="EMBL" id="CDMZ01000452">
    <property type="protein sequence ID" value="CEM14682.1"/>
    <property type="molecule type" value="Genomic_DNA"/>
</dbReference>
<dbReference type="InterPro" id="IPR011992">
    <property type="entry name" value="EF-hand-dom_pair"/>
</dbReference>
<dbReference type="PROSITE" id="PS00018">
    <property type="entry name" value="EF_HAND_1"/>
    <property type="match status" value="1"/>
</dbReference>
<dbReference type="Pfam" id="PF14497">
    <property type="entry name" value="GST_C_3"/>
    <property type="match status" value="1"/>
</dbReference>
<dbReference type="InterPro" id="IPR010987">
    <property type="entry name" value="Glutathione-S-Trfase_C-like"/>
</dbReference>
<dbReference type="Gene3D" id="1.10.238.10">
    <property type="entry name" value="EF-hand"/>
    <property type="match status" value="1"/>
</dbReference>
<dbReference type="SMART" id="SM00054">
    <property type="entry name" value="EFh"/>
    <property type="match status" value="1"/>
</dbReference>
<dbReference type="InterPro" id="IPR036249">
    <property type="entry name" value="Thioredoxin-like_sf"/>
</dbReference>
<dbReference type="PANTHER" id="PTHR11571:SF150">
    <property type="entry name" value="GLUTATHIONE S-TRANSFERASE"/>
    <property type="match status" value="1"/>
</dbReference>
<protein>
    <recommendedName>
        <fullName evidence="6">Calmodulin</fullName>
    </recommendedName>
</protein>
<dbReference type="InterPro" id="IPR004046">
    <property type="entry name" value="GST_C"/>
</dbReference>
<name>A0A0G4FLM9_9ALVE</name>
<proteinExistence type="predicted"/>
<evidence type="ECO:0008006" key="6">
    <source>
        <dbReference type="Google" id="ProtNLM"/>
    </source>
</evidence>
<dbReference type="AlphaFoldDB" id="A0A0G4FLM9"/>
<dbReference type="GO" id="GO:0004364">
    <property type="term" value="F:glutathione transferase activity"/>
    <property type="evidence" value="ECO:0007669"/>
    <property type="project" value="TreeGrafter"/>
</dbReference>
<dbReference type="PANTHER" id="PTHR11571">
    <property type="entry name" value="GLUTATHIONE S-TRANSFERASE"/>
    <property type="match status" value="1"/>
</dbReference>
<feature type="domain" description="EF-hand" evidence="2">
    <location>
        <begin position="69"/>
        <end position="104"/>
    </location>
</feature>
<evidence type="ECO:0000259" key="3">
    <source>
        <dbReference type="PROSITE" id="PS50404"/>
    </source>
</evidence>
<evidence type="ECO:0000259" key="2">
    <source>
        <dbReference type="PROSITE" id="PS50222"/>
    </source>
</evidence>
<keyword evidence="1" id="KW-0106">Calcium</keyword>
<dbReference type="InterPro" id="IPR004045">
    <property type="entry name" value="Glutathione_S-Trfase_N"/>
</dbReference>
<dbReference type="InterPro" id="IPR036282">
    <property type="entry name" value="Glutathione-S-Trfase_C_sf"/>
</dbReference>
<dbReference type="SUPFAM" id="SSF47473">
    <property type="entry name" value="EF-hand"/>
    <property type="match status" value="1"/>
</dbReference>
<dbReference type="VEuPathDB" id="CryptoDB:Cvel_3474"/>
<dbReference type="SUPFAM" id="SSF52833">
    <property type="entry name" value="Thioredoxin-like"/>
    <property type="match status" value="1"/>
</dbReference>
<dbReference type="InterPro" id="IPR050213">
    <property type="entry name" value="GST_superfamily"/>
</dbReference>
<evidence type="ECO:0000313" key="5">
    <source>
        <dbReference type="EMBL" id="CEM14682.1"/>
    </source>
</evidence>
<dbReference type="Gene3D" id="3.40.30.10">
    <property type="entry name" value="Glutaredoxin"/>
    <property type="match status" value="1"/>
</dbReference>
<dbReference type="CDD" id="cd00051">
    <property type="entry name" value="EFh"/>
    <property type="match status" value="1"/>
</dbReference>
<evidence type="ECO:0000259" key="4">
    <source>
        <dbReference type="PROSITE" id="PS50405"/>
    </source>
</evidence>
<dbReference type="Gene3D" id="1.20.1050.10">
    <property type="match status" value="1"/>
</dbReference>
<gene>
    <name evidence="5" type="ORF">Cvel_3474</name>
</gene>
<feature type="domain" description="GST N-terminal" evidence="3">
    <location>
        <begin position="182"/>
        <end position="271"/>
    </location>
</feature>
<accession>A0A0G4FLM9</accession>
<dbReference type="CDD" id="cd00570">
    <property type="entry name" value="GST_N_family"/>
    <property type="match status" value="1"/>
</dbReference>
<dbReference type="InterPro" id="IPR002048">
    <property type="entry name" value="EF_hand_dom"/>
</dbReference>
<organism evidence="5">
    <name type="scientific">Chromera velia CCMP2878</name>
    <dbReference type="NCBI Taxonomy" id="1169474"/>
    <lineage>
        <taxon>Eukaryota</taxon>
        <taxon>Sar</taxon>
        <taxon>Alveolata</taxon>
        <taxon>Colpodellida</taxon>
        <taxon>Chromeraceae</taxon>
        <taxon>Chromera</taxon>
    </lineage>
</organism>
<sequence>MSLSSDGTYVLLNYLACSVDAEHHLERIRRKLAQQPFDPCGAFHCLDRRSAGCISDGVYQIWSQYCPDLTNSDLKALFRRFDRDRDGVIAYEEFLRSVEACPHAGVPALPGTAAGAVGGAMALQPGVAGAVPGAAGGVGVVGVGGSPATGPGPAAAGAGLGAPQPFTGERGGNVKVYVGQLRLKYFDLGPVVGRNSAAHLFLLAHNCDHELEGVPVDPEKLDGTWAPVKRRLVESGDNPSGTLPVLYAEGRCLSGSTPILRFLAKKLGKYGLDLWRDTTADVVCDRTDEWRSDIQQHFAHLFSPTVGKSDAYTLGVRQRHYDCLEAWLSKSGQDFYTGADVHYCDFAVWACLWDDLKLRGTSLIEVHPRLLNLYAKIRNLPGIDAWASSTHVKGGTGNAAVLR</sequence>
<feature type="domain" description="GST C-terminal" evidence="4">
    <location>
        <begin position="273"/>
        <end position="403"/>
    </location>
</feature>
<evidence type="ECO:0000256" key="1">
    <source>
        <dbReference type="ARBA" id="ARBA00022837"/>
    </source>
</evidence>
<dbReference type="SUPFAM" id="SSF47616">
    <property type="entry name" value="GST C-terminal domain-like"/>
    <property type="match status" value="1"/>
</dbReference>
<dbReference type="InterPro" id="IPR018247">
    <property type="entry name" value="EF_Hand_1_Ca_BS"/>
</dbReference>
<dbReference type="GO" id="GO:0006749">
    <property type="term" value="P:glutathione metabolic process"/>
    <property type="evidence" value="ECO:0007669"/>
    <property type="project" value="TreeGrafter"/>
</dbReference>
<reference evidence="5" key="1">
    <citation type="submission" date="2014-11" db="EMBL/GenBank/DDBJ databases">
        <authorList>
            <person name="Otto D Thomas"/>
            <person name="Naeem Raeece"/>
        </authorList>
    </citation>
    <scope>NUCLEOTIDE SEQUENCE</scope>
</reference>